<dbReference type="Proteomes" id="UP001156389">
    <property type="component" value="Unassembled WGS sequence"/>
</dbReference>
<sequence length="487" mass="52929">MSGSPRYSTVSIGSAYARREAVRRARQAEERRARAAERARERAALAAQRARETAMRRERARAENERRKAESARRRQAEQQAHEARTRAEHGRADARRLDEVRTLITQLRKESGPDGELDALERRLTELGGRVGLGEPLGEAIEELRGRVVMRRHLGGGGPVQTPDTSGVLAGLERRLAEAGAEGAAHDEPGRQHCVDLLGQLRAASGPGQKVRFEALLGTAEHAIARHTATVAQATEQYHQQAEAERRRAAAQAEGERQRAEAEEQRAEAERERAEAREAALAEAADHFGVLREAARDAVADAFELGDPDLGRRLEGALLAVMDTLSARHPEGALAAVTALEELLPSAEARLDELQSAYTRRSELAEALKEAMAGQGLSFTGGEDQGEQLLLSFVRPTGATYETTVGSDAEGTPVLVYCVEGEADVSVAASPHDTEGGVRDATEDFLERVHEELSRDDTFVPGEITWRGKPPGGRRPPPGSDVRRAR</sequence>
<comment type="caution">
    <text evidence="2">The sequence shown here is derived from an EMBL/GenBank/DDBJ whole genome shotgun (WGS) entry which is preliminary data.</text>
</comment>
<keyword evidence="3" id="KW-1185">Reference proteome</keyword>
<evidence type="ECO:0000313" key="3">
    <source>
        <dbReference type="Proteomes" id="UP001156389"/>
    </source>
</evidence>
<feature type="compositionally biased region" description="Basic and acidic residues" evidence="1">
    <location>
        <begin position="17"/>
        <end position="93"/>
    </location>
</feature>
<dbReference type="RefSeq" id="WP_260218896.1">
    <property type="nucleotide sequence ID" value="NZ_JAJAGO010000007.1"/>
</dbReference>
<organism evidence="2 3">
    <name type="scientific">Streptomyces gossypii</name>
    <dbReference type="NCBI Taxonomy" id="2883101"/>
    <lineage>
        <taxon>Bacteria</taxon>
        <taxon>Bacillati</taxon>
        <taxon>Actinomycetota</taxon>
        <taxon>Actinomycetes</taxon>
        <taxon>Kitasatosporales</taxon>
        <taxon>Streptomycetaceae</taxon>
        <taxon>Streptomyces</taxon>
    </lineage>
</organism>
<protein>
    <submittedName>
        <fullName evidence="2">Uncharacterized protein</fullName>
    </submittedName>
</protein>
<gene>
    <name evidence="2" type="ORF">LHJ74_17025</name>
</gene>
<accession>A0ABT2JV08</accession>
<feature type="region of interest" description="Disordered" evidence="1">
    <location>
        <begin position="235"/>
        <end position="278"/>
    </location>
</feature>
<evidence type="ECO:0000313" key="2">
    <source>
        <dbReference type="EMBL" id="MCT2591581.1"/>
    </source>
</evidence>
<proteinExistence type="predicted"/>
<feature type="region of interest" description="Disordered" evidence="1">
    <location>
        <begin position="1"/>
        <end position="93"/>
    </location>
</feature>
<feature type="compositionally biased region" description="Basic and acidic residues" evidence="1">
    <location>
        <begin position="243"/>
        <end position="278"/>
    </location>
</feature>
<reference evidence="2 3" key="1">
    <citation type="submission" date="2021-10" db="EMBL/GenBank/DDBJ databases">
        <title>Streptomyces gossypii sp. nov., isolated from soil collected from cotton field.</title>
        <authorList>
            <person name="Ge X."/>
            <person name="Chen X."/>
            <person name="Liu W."/>
        </authorList>
    </citation>
    <scope>NUCLEOTIDE SEQUENCE [LARGE SCALE GENOMIC DNA]</scope>
    <source>
        <strain evidence="2 3">N2-109</strain>
    </source>
</reference>
<dbReference type="EMBL" id="JAJAGO010000007">
    <property type="protein sequence ID" value="MCT2591581.1"/>
    <property type="molecule type" value="Genomic_DNA"/>
</dbReference>
<feature type="region of interest" description="Disordered" evidence="1">
    <location>
        <begin position="453"/>
        <end position="487"/>
    </location>
</feature>
<feature type="compositionally biased region" description="Polar residues" evidence="1">
    <location>
        <begin position="1"/>
        <end position="12"/>
    </location>
</feature>
<evidence type="ECO:0000256" key="1">
    <source>
        <dbReference type="SAM" id="MobiDB-lite"/>
    </source>
</evidence>
<name>A0ABT2JV08_9ACTN</name>